<dbReference type="InParanoid" id="A0A7M7QGR7"/>
<protein>
    <recommendedName>
        <fullName evidence="3">SCP domain-containing protein</fullName>
    </recommendedName>
</protein>
<dbReference type="InterPro" id="IPR035940">
    <property type="entry name" value="CAP_sf"/>
</dbReference>
<dbReference type="InterPro" id="IPR014044">
    <property type="entry name" value="CAP_dom"/>
</dbReference>
<evidence type="ECO:0000313" key="4">
    <source>
        <dbReference type="EnsemblMetazoa" id="XP_031785278"/>
    </source>
</evidence>
<dbReference type="Gene3D" id="3.40.33.10">
    <property type="entry name" value="CAP"/>
    <property type="match status" value="1"/>
</dbReference>
<evidence type="ECO:0000313" key="5">
    <source>
        <dbReference type="Proteomes" id="UP000002358"/>
    </source>
</evidence>
<reference evidence="4" key="1">
    <citation type="submission" date="2021-01" db="UniProtKB">
        <authorList>
            <consortium name="EnsemblMetazoa"/>
        </authorList>
    </citation>
    <scope>IDENTIFICATION</scope>
</reference>
<dbReference type="CDD" id="cd05380">
    <property type="entry name" value="CAP_euk"/>
    <property type="match status" value="1"/>
</dbReference>
<dbReference type="SUPFAM" id="SSF55797">
    <property type="entry name" value="PR-1-like"/>
    <property type="match status" value="1"/>
</dbReference>
<dbReference type="RefSeq" id="XP_031785278.1">
    <property type="nucleotide sequence ID" value="XM_031929418.1"/>
</dbReference>
<evidence type="ECO:0000256" key="1">
    <source>
        <dbReference type="ARBA" id="ARBA00004613"/>
    </source>
</evidence>
<dbReference type="GeneID" id="107981076"/>
<dbReference type="GO" id="GO:0005576">
    <property type="term" value="C:extracellular region"/>
    <property type="evidence" value="ECO:0007669"/>
    <property type="project" value="UniProtKB-SubCell"/>
</dbReference>
<proteinExistence type="predicted"/>
<keyword evidence="2" id="KW-0964">Secreted</keyword>
<organism evidence="4 5">
    <name type="scientific">Nasonia vitripennis</name>
    <name type="common">Parasitic wasp</name>
    <dbReference type="NCBI Taxonomy" id="7425"/>
    <lineage>
        <taxon>Eukaryota</taxon>
        <taxon>Metazoa</taxon>
        <taxon>Ecdysozoa</taxon>
        <taxon>Arthropoda</taxon>
        <taxon>Hexapoda</taxon>
        <taxon>Insecta</taxon>
        <taxon>Pterygota</taxon>
        <taxon>Neoptera</taxon>
        <taxon>Endopterygota</taxon>
        <taxon>Hymenoptera</taxon>
        <taxon>Apocrita</taxon>
        <taxon>Proctotrupomorpha</taxon>
        <taxon>Chalcidoidea</taxon>
        <taxon>Pteromalidae</taxon>
        <taxon>Pteromalinae</taxon>
        <taxon>Nasonia</taxon>
    </lineage>
</organism>
<dbReference type="AlphaFoldDB" id="A0A7M7QGR7"/>
<dbReference type="EnsemblMetazoa" id="XM_031929418">
    <property type="protein sequence ID" value="XP_031785278"/>
    <property type="gene ID" value="LOC107981076"/>
</dbReference>
<dbReference type="SMR" id="A0A7M7QGR7"/>
<evidence type="ECO:0000256" key="2">
    <source>
        <dbReference type="ARBA" id="ARBA00022525"/>
    </source>
</evidence>
<accession>A0A7M7QGR7</accession>
<feature type="domain" description="SCP" evidence="3">
    <location>
        <begin position="6"/>
        <end position="147"/>
    </location>
</feature>
<dbReference type="OrthoDB" id="7174251at2759"/>
<sequence>MMIGFAHNLLRNAFSLQKGHNFSSLVWDDELAELAQRWADQCPESGHNDECRSLNKFRTVVYQNVGKKSYPGSLPGQKAAEDIPKLMSDIATEWYQQPHNPLKPDTERFETINVVGCGLTKTSRCSLRGHPLPACVDYFTIHLVCNYASKEDESKVEYDTVSF</sequence>
<name>A0A7M7QGR7_NASVI</name>
<comment type="subcellular location">
    <subcellularLocation>
        <location evidence="1">Secreted</location>
    </subcellularLocation>
</comment>
<dbReference type="KEGG" id="nvi:107981076"/>
<keyword evidence="5" id="KW-1185">Reference proteome</keyword>
<dbReference type="Proteomes" id="UP000002358">
    <property type="component" value="Chromosome 4"/>
</dbReference>
<evidence type="ECO:0000259" key="3">
    <source>
        <dbReference type="Pfam" id="PF00188"/>
    </source>
</evidence>
<dbReference type="Pfam" id="PF00188">
    <property type="entry name" value="CAP"/>
    <property type="match status" value="1"/>
</dbReference>